<name>A0AC34G2Y2_9BILA</name>
<dbReference type="WBParaSite" id="ES5_v2.g23923.t1">
    <property type="protein sequence ID" value="ES5_v2.g23923.t1"/>
    <property type="gene ID" value="ES5_v2.g23923"/>
</dbReference>
<dbReference type="Proteomes" id="UP000887579">
    <property type="component" value="Unplaced"/>
</dbReference>
<evidence type="ECO:0000313" key="2">
    <source>
        <dbReference type="WBParaSite" id="ES5_v2.g23923.t1"/>
    </source>
</evidence>
<reference evidence="2" key="1">
    <citation type="submission" date="2022-11" db="UniProtKB">
        <authorList>
            <consortium name="WormBaseParasite"/>
        </authorList>
    </citation>
    <scope>IDENTIFICATION</scope>
</reference>
<evidence type="ECO:0000313" key="1">
    <source>
        <dbReference type="Proteomes" id="UP000887579"/>
    </source>
</evidence>
<accession>A0AC34G2Y2</accession>
<sequence>MYFISKQLENTLLIAYHNHYVYSIGEKDGLLVIYRKCVFDAGEWDVFCKLNIKFSSKSKCSECKKCMPIAAGIVDSKLWIMAVGIINEDPKSFGPHVFSVAVDTKEVKIYATTSTTALNKYVQDICISCYLLQITFDNNIDGKPRFMISPLRPNASQIYSNATIIYRTPYWKQFYFVFNQNKQSCEFGFFKQIFMNSKSLYRIMYINGRLRFNLQRESLNGVEEDVTFIFEILDFFVSAPEQQIHIGFFRDQNNKFYCLTVNELGKKKHKIDQYKIGFNFVKQTARFYHQNTFFINEFLPEMQGFRIFIDSNILVFSSPRDGLIGTAVNRILTLSESAYMALRKLSEIVILESGLDMLEPSPPPNYDEKDGVYMSMKYLHNVGGIPKNVAIKHC</sequence>
<protein>
    <submittedName>
        <fullName evidence="2">Uncharacterized protein</fullName>
    </submittedName>
</protein>
<organism evidence="1 2">
    <name type="scientific">Panagrolaimus sp. ES5</name>
    <dbReference type="NCBI Taxonomy" id="591445"/>
    <lineage>
        <taxon>Eukaryota</taxon>
        <taxon>Metazoa</taxon>
        <taxon>Ecdysozoa</taxon>
        <taxon>Nematoda</taxon>
        <taxon>Chromadorea</taxon>
        <taxon>Rhabditida</taxon>
        <taxon>Tylenchina</taxon>
        <taxon>Panagrolaimomorpha</taxon>
        <taxon>Panagrolaimoidea</taxon>
        <taxon>Panagrolaimidae</taxon>
        <taxon>Panagrolaimus</taxon>
    </lineage>
</organism>
<proteinExistence type="predicted"/>